<evidence type="ECO:0000313" key="3">
    <source>
        <dbReference type="Proteomes" id="UP001249851"/>
    </source>
</evidence>
<keyword evidence="1 2" id="KW-0812">Transmembrane</keyword>
<comment type="caution">
    <text evidence="2">The sequence shown here is derived from an EMBL/GenBank/DDBJ whole genome shotgun (WGS) entry which is preliminary data.</text>
</comment>
<dbReference type="GO" id="GO:0016020">
    <property type="term" value="C:membrane"/>
    <property type="evidence" value="ECO:0007669"/>
    <property type="project" value="TreeGrafter"/>
</dbReference>
<dbReference type="Proteomes" id="UP001249851">
    <property type="component" value="Unassembled WGS sequence"/>
</dbReference>
<accession>A0AAD9V0A2</accession>
<name>A0AAD9V0A2_ACRCE</name>
<protein>
    <submittedName>
        <fullName evidence="2">Transmembrane protein 177</fullName>
    </submittedName>
</protein>
<reference evidence="2" key="2">
    <citation type="journal article" date="2023" name="Science">
        <title>Genomic signatures of disease resistance in endangered staghorn corals.</title>
        <authorList>
            <person name="Vollmer S.V."/>
            <person name="Selwyn J.D."/>
            <person name="Despard B.A."/>
            <person name="Roesel C.L."/>
        </authorList>
    </citation>
    <scope>NUCLEOTIDE SEQUENCE</scope>
    <source>
        <strain evidence="2">K2</strain>
    </source>
</reference>
<keyword evidence="1" id="KW-1133">Transmembrane helix</keyword>
<evidence type="ECO:0000256" key="1">
    <source>
        <dbReference type="SAM" id="Phobius"/>
    </source>
</evidence>
<organism evidence="2 3">
    <name type="scientific">Acropora cervicornis</name>
    <name type="common">Staghorn coral</name>
    <dbReference type="NCBI Taxonomy" id="6130"/>
    <lineage>
        <taxon>Eukaryota</taxon>
        <taxon>Metazoa</taxon>
        <taxon>Cnidaria</taxon>
        <taxon>Anthozoa</taxon>
        <taxon>Hexacorallia</taxon>
        <taxon>Scleractinia</taxon>
        <taxon>Astrocoeniina</taxon>
        <taxon>Acroporidae</taxon>
        <taxon>Acropora</taxon>
    </lineage>
</organism>
<keyword evidence="1" id="KW-0472">Membrane</keyword>
<proteinExistence type="predicted"/>
<keyword evidence="3" id="KW-1185">Reference proteome</keyword>
<evidence type="ECO:0000313" key="2">
    <source>
        <dbReference type="EMBL" id="KAK2556564.1"/>
    </source>
</evidence>
<sequence length="422" mass="47979">MAAELLGRVAYRFIGISVGLGMGGLLIYKNAAEVFPHETCKRITALKTEEEPSRYVEVPERCKTQFDEVAKKFGLENTDKISLFLNRGAYPISSGSPSFPNGAVMGLPKWFLFENDIDIEKAGITFQGRDIKWDSELGVMIKDCLLPTDDMIAFAIGHELSRIQRLDYLAINSVLAPTWLYLTFRVVNATPRLLKLNTLFDVILKLLLCRMSYLCYKLTNAHLYHKVCHDADDVSAKCEPRMLQGGVDLLSKRIQLNLIVRRLLGREGKEFYTKEGNEIESSLYPLLTERLKKLKALQGKSSGVTHKHRSSLNEFLSDLYYILRIELNNTAPRDSEDITKDDHLQMSRTEEAGVFCSFQQKYSQELKQETLIFSISQFYQQAVSEGEKTNRLSKAKLCLTSLTLSAVSRERFCRQGYSSQTC</sequence>
<dbReference type="InterPro" id="IPR026620">
    <property type="entry name" value="TMEM177"/>
</dbReference>
<dbReference type="PANTHER" id="PTHR21824">
    <property type="entry name" value="TRANSMEMBRANE PROTEIN 177"/>
    <property type="match status" value="1"/>
</dbReference>
<dbReference type="EMBL" id="JARQWQ010000055">
    <property type="protein sequence ID" value="KAK2556564.1"/>
    <property type="molecule type" value="Genomic_DNA"/>
</dbReference>
<dbReference type="PANTHER" id="PTHR21824:SF4">
    <property type="entry name" value="TRANSMEMBRANE PROTEIN 177"/>
    <property type="match status" value="1"/>
</dbReference>
<feature type="transmembrane region" description="Helical" evidence="1">
    <location>
        <begin position="9"/>
        <end position="28"/>
    </location>
</feature>
<gene>
    <name evidence="2" type="ORF">P5673_021477</name>
</gene>
<reference evidence="2" key="1">
    <citation type="journal article" date="2023" name="G3 (Bethesda)">
        <title>Whole genome assembly and annotation of the endangered Caribbean coral Acropora cervicornis.</title>
        <authorList>
            <person name="Selwyn J.D."/>
            <person name="Vollmer S.V."/>
        </authorList>
    </citation>
    <scope>NUCLEOTIDE SEQUENCE</scope>
    <source>
        <strain evidence="2">K2</strain>
    </source>
</reference>
<dbReference type="AlphaFoldDB" id="A0AAD9V0A2"/>